<reference evidence="1" key="1">
    <citation type="journal article" date="2022" name="Plant J.">
        <title>Strategies of tolerance reflected in two North American maple genomes.</title>
        <authorList>
            <person name="McEvoy S.L."/>
            <person name="Sezen U.U."/>
            <person name="Trouern-Trend A."/>
            <person name="McMahon S.M."/>
            <person name="Schaberg P.G."/>
            <person name="Yang J."/>
            <person name="Wegrzyn J.L."/>
            <person name="Swenson N.G."/>
        </authorList>
    </citation>
    <scope>NUCLEOTIDE SEQUENCE</scope>
    <source>
        <strain evidence="1">NS2018</strain>
    </source>
</reference>
<gene>
    <name evidence="1" type="ORF">LWI29_018082</name>
</gene>
<evidence type="ECO:0008006" key="3">
    <source>
        <dbReference type="Google" id="ProtNLM"/>
    </source>
</evidence>
<evidence type="ECO:0000313" key="1">
    <source>
        <dbReference type="EMBL" id="KAK0607647.1"/>
    </source>
</evidence>
<dbReference type="EMBL" id="JAUESC010000001">
    <property type="protein sequence ID" value="KAK0607647.1"/>
    <property type="molecule type" value="Genomic_DNA"/>
</dbReference>
<protein>
    <recommendedName>
        <fullName evidence="3">RNase H type-1 domain-containing protein</fullName>
    </recommendedName>
</protein>
<sequence>MEVKIHWLVVDKVPFLWTLLHDANMPSAYPLIPTYHLIKTRFALGWVLISRGWSPPPPLPVGDVRSPQLVEGNACCGKFDEGRGSFGYPGQTSIRSPQITKAELCGLFEGLSLAWRSGFRVKHVFREGNRLADGLARLGHGQLECKIC</sequence>
<dbReference type="AlphaFoldDB" id="A0AA39W8K1"/>
<evidence type="ECO:0000313" key="2">
    <source>
        <dbReference type="Proteomes" id="UP001168877"/>
    </source>
</evidence>
<comment type="caution">
    <text evidence="1">The sequence shown here is derived from an EMBL/GenBank/DDBJ whole genome shotgun (WGS) entry which is preliminary data.</text>
</comment>
<proteinExistence type="predicted"/>
<accession>A0AA39W8K1</accession>
<name>A0AA39W8K1_ACESA</name>
<organism evidence="1 2">
    <name type="scientific">Acer saccharum</name>
    <name type="common">Sugar maple</name>
    <dbReference type="NCBI Taxonomy" id="4024"/>
    <lineage>
        <taxon>Eukaryota</taxon>
        <taxon>Viridiplantae</taxon>
        <taxon>Streptophyta</taxon>
        <taxon>Embryophyta</taxon>
        <taxon>Tracheophyta</taxon>
        <taxon>Spermatophyta</taxon>
        <taxon>Magnoliopsida</taxon>
        <taxon>eudicotyledons</taxon>
        <taxon>Gunneridae</taxon>
        <taxon>Pentapetalae</taxon>
        <taxon>rosids</taxon>
        <taxon>malvids</taxon>
        <taxon>Sapindales</taxon>
        <taxon>Sapindaceae</taxon>
        <taxon>Hippocastanoideae</taxon>
        <taxon>Acereae</taxon>
        <taxon>Acer</taxon>
    </lineage>
</organism>
<reference evidence="1" key="2">
    <citation type="submission" date="2023-06" db="EMBL/GenBank/DDBJ databases">
        <authorList>
            <person name="Swenson N.G."/>
            <person name="Wegrzyn J.L."/>
            <person name="Mcevoy S.L."/>
        </authorList>
    </citation>
    <scope>NUCLEOTIDE SEQUENCE</scope>
    <source>
        <strain evidence="1">NS2018</strain>
        <tissue evidence="1">Leaf</tissue>
    </source>
</reference>
<keyword evidence="2" id="KW-1185">Reference proteome</keyword>
<dbReference type="Proteomes" id="UP001168877">
    <property type="component" value="Unassembled WGS sequence"/>
</dbReference>